<protein>
    <submittedName>
        <fullName evidence="1">Uncharacterized protein</fullName>
    </submittedName>
</protein>
<organism evidence="1 2">
    <name type="scientific">Hirsutella rhossiliensis</name>
    <dbReference type="NCBI Taxonomy" id="111463"/>
    <lineage>
        <taxon>Eukaryota</taxon>
        <taxon>Fungi</taxon>
        <taxon>Dikarya</taxon>
        <taxon>Ascomycota</taxon>
        <taxon>Pezizomycotina</taxon>
        <taxon>Sordariomycetes</taxon>
        <taxon>Hypocreomycetidae</taxon>
        <taxon>Hypocreales</taxon>
        <taxon>Ophiocordycipitaceae</taxon>
        <taxon>Hirsutella</taxon>
    </lineage>
</organism>
<comment type="caution">
    <text evidence="1">The sequence shown here is derived from an EMBL/GenBank/DDBJ whole genome shotgun (WGS) entry which is preliminary data.</text>
</comment>
<dbReference type="EMBL" id="JAIZPD010000004">
    <property type="protein sequence ID" value="KAH0964103.1"/>
    <property type="molecule type" value="Genomic_DNA"/>
</dbReference>
<name>A0A9P8MXF8_9HYPO</name>
<dbReference type="OrthoDB" id="10584247at2759"/>
<evidence type="ECO:0000313" key="1">
    <source>
        <dbReference type="EMBL" id="KAH0964103.1"/>
    </source>
</evidence>
<dbReference type="Proteomes" id="UP000824596">
    <property type="component" value="Unassembled WGS sequence"/>
</dbReference>
<dbReference type="GeneID" id="68353660"/>
<accession>A0A9P8MXF8</accession>
<sequence length="322" mass="33975">MDEDPEAVVDVEAMEALESESGGVLEAESSELEERTIIDVMDSVMTVSVGDADAVLPGVVFVSSPVSAARFELVHMDESRLPVAEVDPLSCSEDVDGVLTSVEVNVMKRIDDEGRLLAGVPVAEDEIQIEELYVDVVTAVEKSDSDSVCLVVDKILESSNSELDVGVVESPPVKVKELVKVEALELDRTEVLKDSTEPVMVVDGLSELGVAALLVAGVDPGSPCCVPESAVPLTTVVLTREERERSGGLVPGTDDDESTLELEASGLNELEARESVSSGVAADSVMDITRVTVNRIVLPTADDDGNADVSGVAVLIEVQESR</sequence>
<dbReference type="RefSeq" id="XP_044721616.1">
    <property type="nucleotide sequence ID" value="XM_044863002.1"/>
</dbReference>
<keyword evidence="2" id="KW-1185">Reference proteome</keyword>
<gene>
    <name evidence="1" type="ORF">HRG_04531</name>
</gene>
<proteinExistence type="predicted"/>
<reference evidence="1" key="1">
    <citation type="submission" date="2021-09" db="EMBL/GenBank/DDBJ databases">
        <title>A high-quality genome of the endoparasitic fungus Hirsutella rhossiliensis with a comparison of Hirsutella genomes reveals transposable elements contributing to genome size variation.</title>
        <authorList>
            <person name="Lin R."/>
            <person name="Jiao Y."/>
            <person name="Sun X."/>
            <person name="Ling J."/>
            <person name="Xie B."/>
            <person name="Cheng X."/>
        </authorList>
    </citation>
    <scope>NUCLEOTIDE SEQUENCE</scope>
    <source>
        <strain evidence="1">HR02</strain>
    </source>
</reference>
<evidence type="ECO:0000313" key="2">
    <source>
        <dbReference type="Proteomes" id="UP000824596"/>
    </source>
</evidence>
<dbReference type="AlphaFoldDB" id="A0A9P8MXF8"/>